<keyword evidence="5" id="KW-1185">Reference proteome</keyword>
<sequence length="1047" mass="117269">MDPVSALSLAANIFQVVGFALDVINVASQIHASGTSDQIENLRRSGETLRSATDLVAKEKPRINQPDNEDEEFFRLAASCVAVCREISQLLDKLTTGGNLDPKSTPSAVATAIKSIKTVWSSSKIKNLKDRLAEERASLQLYASVSITAKLNKQEIGIDQILSQVDSGSRNLLVAFTSGVSALKGQTGAIIEQQSQSETLAAARHEEILAAIRALTLNDIQTFQPWLDRGPLNEDQVCRLRQTLLSCLWFPPISDREDMIHEAHRKTFSWIFSDPEELGKPWDNFREFLETGSGSYWISGKAGSGKSTLMKYMFHHKTTRDLLRVWSGDSDAPRKTEQAHGHVFPVVAGQPHKKKWNGRLVMANFFFYYKGSPLQKSEAGVLRSLLHQILSTNPELVEAAFPERYGALANANTATTAFEPTVQELKRALTRTVQTRFLTHDSPVFFFAVDGLDEYDAEESGMGSLVETFLNLTRFPNVKMVLSSRPWMVFEESFEGCPRLHLHDLTRPDIIRFVTDKLDDHPRMKKLAANNPTDTGNLMTEIVDASSGVFLWVYLVVRSLLEGLTNYDGIDDLRARFQELPTDLEALFQHMWDRIPKRYRAEASRLLQLVEAGTASGQYLSLLGLCFAQEFDLEYVISAPGGKIKPVDEIRSKLESARGRLLSRCMGLVEVNKRFANIISQGLGGDDYPNEVEEAQGYPYVVFLHRTVYEYISAPAVQRQLVDASSTRTFEGIDQKYCAELALLSSGLLRVKTAVPYIPARLNVLAVNCLSRAQQVEAATSQSPTGALLELDRVMSQRLSGHFRMLTSPNLASLHWSHAATLYSNCHEEDEPPRHNFLSLAVHIGLVRFVEQALADGQKKDGRPLLLYALCPNDILQRLWSSKPSNYAMVELLLKHGADPNERWEEGTVWTAYLRSTLSATFKVSPDLRVLKAMIVNGADPNVHVPVFWWDRRTPIKRSLRGLLEFFLAKQDFPPGEEKATEALLLEILRLIDNGEPQESNAVVPQDSTGTVENEKCESVVEVRGEKTRNKKTEWIKEKLGRFARGH</sequence>
<reference evidence="4" key="1">
    <citation type="journal article" date="2023" name="Mol. Phylogenet. Evol.">
        <title>Genome-scale phylogeny and comparative genomics of the fungal order Sordariales.</title>
        <authorList>
            <person name="Hensen N."/>
            <person name="Bonometti L."/>
            <person name="Westerberg I."/>
            <person name="Brannstrom I.O."/>
            <person name="Guillou S."/>
            <person name="Cros-Aarteil S."/>
            <person name="Calhoun S."/>
            <person name="Haridas S."/>
            <person name="Kuo A."/>
            <person name="Mondo S."/>
            <person name="Pangilinan J."/>
            <person name="Riley R."/>
            <person name="LaButti K."/>
            <person name="Andreopoulos B."/>
            <person name="Lipzen A."/>
            <person name="Chen C."/>
            <person name="Yan M."/>
            <person name="Daum C."/>
            <person name="Ng V."/>
            <person name="Clum A."/>
            <person name="Steindorff A."/>
            <person name="Ohm R.A."/>
            <person name="Martin F."/>
            <person name="Silar P."/>
            <person name="Natvig D.O."/>
            <person name="Lalanne C."/>
            <person name="Gautier V."/>
            <person name="Ament-Velasquez S.L."/>
            <person name="Kruys A."/>
            <person name="Hutchinson M.I."/>
            <person name="Powell A.J."/>
            <person name="Barry K."/>
            <person name="Miller A.N."/>
            <person name="Grigoriev I.V."/>
            <person name="Debuchy R."/>
            <person name="Gladieux P."/>
            <person name="Hiltunen Thoren M."/>
            <person name="Johannesson H."/>
        </authorList>
    </citation>
    <scope>NUCLEOTIDE SEQUENCE</scope>
    <source>
        <strain evidence="4">PSN324</strain>
    </source>
</reference>
<evidence type="ECO:0000256" key="1">
    <source>
        <dbReference type="ARBA" id="ARBA00022737"/>
    </source>
</evidence>
<gene>
    <name evidence="4" type="ORF">QBC42DRAFT_300739</name>
</gene>
<dbReference type="Gene3D" id="3.40.50.300">
    <property type="entry name" value="P-loop containing nucleotide triphosphate hydrolases"/>
    <property type="match status" value="1"/>
</dbReference>
<dbReference type="Pfam" id="PF25053">
    <property type="entry name" value="DUF7791"/>
    <property type="match status" value="1"/>
</dbReference>
<dbReference type="Proteomes" id="UP001321749">
    <property type="component" value="Unassembled WGS sequence"/>
</dbReference>
<dbReference type="Gene3D" id="1.25.40.20">
    <property type="entry name" value="Ankyrin repeat-containing domain"/>
    <property type="match status" value="1"/>
</dbReference>
<evidence type="ECO:0000313" key="5">
    <source>
        <dbReference type="Proteomes" id="UP001321749"/>
    </source>
</evidence>
<dbReference type="EMBL" id="MU865090">
    <property type="protein sequence ID" value="KAK4457937.1"/>
    <property type="molecule type" value="Genomic_DNA"/>
</dbReference>
<dbReference type="PANTHER" id="PTHR10039:SF5">
    <property type="entry name" value="NACHT DOMAIN-CONTAINING PROTEIN"/>
    <property type="match status" value="1"/>
</dbReference>
<evidence type="ECO:0000313" key="4">
    <source>
        <dbReference type="EMBL" id="KAK4457937.1"/>
    </source>
</evidence>
<organism evidence="4 5">
    <name type="scientific">Cladorrhinum samala</name>
    <dbReference type="NCBI Taxonomy" id="585594"/>
    <lineage>
        <taxon>Eukaryota</taxon>
        <taxon>Fungi</taxon>
        <taxon>Dikarya</taxon>
        <taxon>Ascomycota</taxon>
        <taxon>Pezizomycotina</taxon>
        <taxon>Sordariomycetes</taxon>
        <taxon>Sordariomycetidae</taxon>
        <taxon>Sordariales</taxon>
        <taxon>Podosporaceae</taxon>
        <taxon>Cladorrhinum</taxon>
    </lineage>
</organism>
<keyword evidence="1" id="KW-0677">Repeat</keyword>
<dbReference type="PANTHER" id="PTHR10039">
    <property type="entry name" value="AMELOGENIN"/>
    <property type="match status" value="1"/>
</dbReference>
<reference evidence="4" key="2">
    <citation type="submission" date="2023-06" db="EMBL/GenBank/DDBJ databases">
        <authorList>
            <consortium name="Lawrence Berkeley National Laboratory"/>
            <person name="Mondo S.J."/>
            <person name="Hensen N."/>
            <person name="Bonometti L."/>
            <person name="Westerberg I."/>
            <person name="Brannstrom I.O."/>
            <person name="Guillou S."/>
            <person name="Cros-Aarteil S."/>
            <person name="Calhoun S."/>
            <person name="Haridas S."/>
            <person name="Kuo A."/>
            <person name="Pangilinan J."/>
            <person name="Riley R."/>
            <person name="Labutti K."/>
            <person name="Andreopoulos B."/>
            <person name="Lipzen A."/>
            <person name="Chen C."/>
            <person name="Yanf M."/>
            <person name="Daum C."/>
            <person name="Ng V."/>
            <person name="Clum A."/>
            <person name="Steindorff A."/>
            <person name="Ohm R."/>
            <person name="Martin F."/>
            <person name="Silar P."/>
            <person name="Natvig D."/>
            <person name="Lalanne C."/>
            <person name="Gautier V."/>
            <person name="Ament-Velasquez S.L."/>
            <person name="Kruys A."/>
            <person name="Hutchinson M.I."/>
            <person name="Powell A.J."/>
            <person name="Barry K."/>
            <person name="Miller A.N."/>
            <person name="Grigoriev I.V."/>
            <person name="Debuchy R."/>
            <person name="Gladieux P."/>
            <person name="Thoren M.H."/>
            <person name="Johannesson H."/>
        </authorList>
    </citation>
    <scope>NUCLEOTIDE SEQUENCE</scope>
    <source>
        <strain evidence="4">PSN324</strain>
    </source>
</reference>
<dbReference type="InterPro" id="IPR056884">
    <property type="entry name" value="NPHP3-like_N"/>
</dbReference>
<feature type="domain" description="DUF7791" evidence="3">
    <location>
        <begin position="594"/>
        <end position="726"/>
    </location>
</feature>
<feature type="domain" description="Nephrocystin 3-like N-terminal" evidence="2">
    <location>
        <begin position="283"/>
        <end position="485"/>
    </location>
</feature>
<dbReference type="AlphaFoldDB" id="A0AAV9HAY6"/>
<comment type="caution">
    <text evidence="4">The sequence shown here is derived from an EMBL/GenBank/DDBJ whole genome shotgun (WGS) entry which is preliminary data.</text>
</comment>
<dbReference type="Pfam" id="PF24883">
    <property type="entry name" value="NPHP3_N"/>
    <property type="match status" value="1"/>
</dbReference>
<dbReference type="InterPro" id="IPR036770">
    <property type="entry name" value="Ankyrin_rpt-contain_sf"/>
</dbReference>
<evidence type="ECO:0000259" key="3">
    <source>
        <dbReference type="Pfam" id="PF25053"/>
    </source>
</evidence>
<evidence type="ECO:0008006" key="6">
    <source>
        <dbReference type="Google" id="ProtNLM"/>
    </source>
</evidence>
<protein>
    <recommendedName>
        <fullName evidence="6">NACHT domain-containing protein</fullName>
    </recommendedName>
</protein>
<name>A0AAV9HAY6_9PEZI</name>
<dbReference type="InterPro" id="IPR056693">
    <property type="entry name" value="DUF7791"/>
</dbReference>
<dbReference type="InterPro" id="IPR027417">
    <property type="entry name" value="P-loop_NTPase"/>
</dbReference>
<proteinExistence type="predicted"/>
<accession>A0AAV9HAY6</accession>
<evidence type="ECO:0000259" key="2">
    <source>
        <dbReference type="Pfam" id="PF24883"/>
    </source>
</evidence>